<dbReference type="AlphaFoldDB" id="A0A7M2YWC2"/>
<accession>A0A7M2YWC2</accession>
<dbReference type="Gene3D" id="3.40.50.2000">
    <property type="entry name" value="Glycogen Phosphorylase B"/>
    <property type="match status" value="1"/>
</dbReference>
<dbReference type="GO" id="GO:0016757">
    <property type="term" value="F:glycosyltransferase activity"/>
    <property type="evidence" value="ECO:0007669"/>
    <property type="project" value="InterPro"/>
</dbReference>
<evidence type="ECO:0000313" key="3">
    <source>
        <dbReference type="Proteomes" id="UP000254134"/>
    </source>
</evidence>
<name>A0A7M2YWC2_9ACTN</name>
<evidence type="ECO:0000313" key="2">
    <source>
        <dbReference type="EMBL" id="RDI74305.1"/>
    </source>
</evidence>
<protein>
    <submittedName>
        <fullName evidence="2">Glycosyltransferase</fullName>
    </submittedName>
</protein>
<reference evidence="2 3" key="1">
    <citation type="submission" date="2018-07" db="EMBL/GenBank/DDBJ databases">
        <title>High-quality-draft genome sequence of Gaiella occulta.</title>
        <authorList>
            <person name="Severino R."/>
            <person name="Froufe H.J.C."/>
            <person name="Rainey F.A."/>
            <person name="Barroso C."/>
            <person name="Albuquerque L."/>
            <person name="Lobo-Da-Cunha A."/>
            <person name="Da Costa M.S."/>
            <person name="Egas C."/>
        </authorList>
    </citation>
    <scope>NUCLEOTIDE SEQUENCE [LARGE SCALE GENOMIC DNA]</scope>
    <source>
        <strain evidence="2 3">F2-233</strain>
    </source>
</reference>
<dbReference type="PANTHER" id="PTHR45947:SF3">
    <property type="entry name" value="SULFOQUINOVOSYL TRANSFERASE SQD2"/>
    <property type="match status" value="1"/>
</dbReference>
<organism evidence="2 3">
    <name type="scientific">Gaiella occulta</name>
    <dbReference type="NCBI Taxonomy" id="1002870"/>
    <lineage>
        <taxon>Bacteria</taxon>
        <taxon>Bacillati</taxon>
        <taxon>Actinomycetota</taxon>
        <taxon>Thermoleophilia</taxon>
        <taxon>Gaiellales</taxon>
        <taxon>Gaiellaceae</taxon>
        <taxon>Gaiella</taxon>
    </lineage>
</organism>
<dbReference type="SUPFAM" id="SSF53756">
    <property type="entry name" value="UDP-Glycosyltransferase/glycogen phosphorylase"/>
    <property type="match status" value="1"/>
</dbReference>
<dbReference type="InterPro" id="IPR001296">
    <property type="entry name" value="Glyco_trans_1"/>
</dbReference>
<reference evidence="3" key="2">
    <citation type="journal article" date="2019" name="MicrobiologyOpen">
        <title>High-quality draft genome sequence of Gaiella occulta isolated from a 150 meter deep mineral water borehole and comparison with the genome sequences of other deep-branching lineages of the phylum Actinobacteria.</title>
        <authorList>
            <person name="Severino R."/>
            <person name="Froufe H.J.C."/>
            <person name="Barroso C."/>
            <person name="Albuquerque L."/>
            <person name="Lobo-da-Cunha A."/>
            <person name="da Costa M.S."/>
            <person name="Egas C."/>
        </authorList>
    </citation>
    <scope>NUCLEOTIDE SEQUENCE [LARGE SCALE GENOMIC DNA]</scope>
    <source>
        <strain evidence="3">F2-233</strain>
    </source>
</reference>
<keyword evidence="3" id="KW-1185">Reference proteome</keyword>
<sequence length="344" mass="37665">MPSVRIAVCRPQVPFAHGGAEIFTDTLVEQLRARGHEAEIVSVPFKWYPGARVLTQAFTWRLLDLTEADGRPIDMVVATKFPSYVVRHPEKRVWLVHQFRQAYELDRSELGQFGEAPEERALRRKVQELDRVTLGEATRLFATSRNVAGRLERSTGLVAEVLPHPAQALAYRNDGHGDFVLSVNRLDRAKRVDLLVEAAAADPSLRVVIAGDGPERARLEQLAHARGVGGRVRFAGRVSVEELADLYATCFATFYAPVDEDFGLGPYESFLSGKPVITATDAGGPLEVVRDGSTGAVVDPEPAAVARAAAWLRDHPDEAAAYGRTGNAIAVEVTWERAIARLLA</sequence>
<dbReference type="CDD" id="cd03801">
    <property type="entry name" value="GT4_PimA-like"/>
    <property type="match status" value="1"/>
</dbReference>
<dbReference type="Pfam" id="PF00534">
    <property type="entry name" value="Glycos_transf_1"/>
    <property type="match status" value="1"/>
</dbReference>
<comment type="caution">
    <text evidence="2">The sequence shown here is derived from an EMBL/GenBank/DDBJ whole genome shotgun (WGS) entry which is preliminary data.</text>
</comment>
<gene>
    <name evidence="2" type="ORF">Gocc_1881</name>
</gene>
<evidence type="ECO:0000259" key="1">
    <source>
        <dbReference type="Pfam" id="PF00534"/>
    </source>
</evidence>
<dbReference type="Proteomes" id="UP000254134">
    <property type="component" value="Unassembled WGS sequence"/>
</dbReference>
<dbReference type="EMBL" id="QQZY01000004">
    <property type="protein sequence ID" value="RDI74305.1"/>
    <property type="molecule type" value="Genomic_DNA"/>
</dbReference>
<proteinExistence type="predicted"/>
<dbReference type="InterPro" id="IPR050194">
    <property type="entry name" value="Glycosyltransferase_grp1"/>
</dbReference>
<dbReference type="PANTHER" id="PTHR45947">
    <property type="entry name" value="SULFOQUINOVOSYL TRANSFERASE SQD2"/>
    <property type="match status" value="1"/>
</dbReference>
<keyword evidence="2" id="KW-0808">Transferase</keyword>
<feature type="domain" description="Glycosyl transferase family 1" evidence="1">
    <location>
        <begin position="177"/>
        <end position="324"/>
    </location>
</feature>